<proteinExistence type="predicted"/>
<gene>
    <name evidence="1" type="ORF">RCC_09228</name>
</gene>
<sequence>MTHNASTRAKHRLCYLHHVETTDVLPIPGAVDSIAVLNGLDLSLTGDSYLTVLSCCEKTLYSNQGTGRLLPPGSLALKIVVRDVEVGGISQDLLPKPTSLHQLKKSSRPPNMC</sequence>
<dbReference type="AlphaFoldDB" id="A0A2D3VLP8"/>
<accession>A0A2D3VLP8</accession>
<dbReference type="RefSeq" id="XP_023630238.1">
    <property type="nucleotide sequence ID" value="XM_023774470.1"/>
</dbReference>
<reference evidence="1 2" key="1">
    <citation type="submission" date="2016-03" db="EMBL/GenBank/DDBJ databases">
        <authorList>
            <person name="Ploux O."/>
        </authorList>
    </citation>
    <scope>NUCLEOTIDE SEQUENCE [LARGE SCALE GENOMIC DNA]</scope>
    <source>
        <strain evidence="1 2">URUG2</strain>
    </source>
</reference>
<dbReference type="GeneID" id="35604300"/>
<dbReference type="EMBL" id="FJUY01000017">
    <property type="protein sequence ID" value="CZT23514.1"/>
    <property type="molecule type" value="Genomic_DNA"/>
</dbReference>
<protein>
    <submittedName>
        <fullName evidence="1">Uncharacterized protein</fullName>
    </submittedName>
</protein>
<evidence type="ECO:0000313" key="2">
    <source>
        <dbReference type="Proteomes" id="UP000225277"/>
    </source>
</evidence>
<dbReference type="Proteomes" id="UP000225277">
    <property type="component" value="Unassembled WGS sequence"/>
</dbReference>
<name>A0A2D3VLP8_9PEZI</name>
<evidence type="ECO:0000313" key="1">
    <source>
        <dbReference type="EMBL" id="CZT23514.1"/>
    </source>
</evidence>
<keyword evidence="2" id="KW-1185">Reference proteome</keyword>
<organism evidence="1 2">
    <name type="scientific">Ramularia collo-cygni</name>
    <dbReference type="NCBI Taxonomy" id="112498"/>
    <lineage>
        <taxon>Eukaryota</taxon>
        <taxon>Fungi</taxon>
        <taxon>Dikarya</taxon>
        <taxon>Ascomycota</taxon>
        <taxon>Pezizomycotina</taxon>
        <taxon>Dothideomycetes</taxon>
        <taxon>Dothideomycetidae</taxon>
        <taxon>Mycosphaerellales</taxon>
        <taxon>Mycosphaerellaceae</taxon>
        <taxon>Ramularia</taxon>
    </lineage>
</organism>